<evidence type="ECO:0000256" key="4">
    <source>
        <dbReference type="ARBA" id="ARBA00023224"/>
    </source>
</evidence>
<dbReference type="SMART" id="SM00304">
    <property type="entry name" value="HAMP"/>
    <property type="match status" value="1"/>
</dbReference>
<protein>
    <submittedName>
        <fullName evidence="10">Methyl-accepting chemotaxis protein</fullName>
    </submittedName>
</protein>
<evidence type="ECO:0000256" key="5">
    <source>
        <dbReference type="ARBA" id="ARBA00029447"/>
    </source>
</evidence>
<evidence type="ECO:0000313" key="11">
    <source>
        <dbReference type="Proteomes" id="UP001145072"/>
    </source>
</evidence>
<dbReference type="SUPFAM" id="SSF58104">
    <property type="entry name" value="Methyl-accepting chemotaxis protein (MCP) signaling domain"/>
    <property type="match status" value="1"/>
</dbReference>
<name>A0A9X3WLH2_9BACI</name>
<evidence type="ECO:0000256" key="7">
    <source>
        <dbReference type="SAM" id="Phobius"/>
    </source>
</evidence>
<comment type="subcellular location">
    <subcellularLocation>
        <location evidence="1">Cell membrane</location>
    </subcellularLocation>
</comment>
<dbReference type="Pfam" id="PF00015">
    <property type="entry name" value="MCPsignal"/>
    <property type="match status" value="1"/>
</dbReference>
<comment type="caution">
    <text evidence="10">The sequence shown here is derived from an EMBL/GenBank/DDBJ whole genome shotgun (WGS) entry which is preliminary data.</text>
</comment>
<organism evidence="10 11">
    <name type="scientific">Aquibacillus koreensis</name>
    <dbReference type="NCBI Taxonomy" id="279446"/>
    <lineage>
        <taxon>Bacteria</taxon>
        <taxon>Bacillati</taxon>
        <taxon>Bacillota</taxon>
        <taxon>Bacilli</taxon>
        <taxon>Bacillales</taxon>
        <taxon>Bacillaceae</taxon>
        <taxon>Aquibacillus</taxon>
    </lineage>
</organism>
<dbReference type="PROSITE" id="PS50111">
    <property type="entry name" value="CHEMOTAXIS_TRANSDUC_2"/>
    <property type="match status" value="1"/>
</dbReference>
<dbReference type="EMBL" id="JAMQJZ010000007">
    <property type="protein sequence ID" value="MDC3420915.1"/>
    <property type="molecule type" value="Genomic_DNA"/>
</dbReference>
<keyword evidence="11" id="KW-1185">Reference proteome</keyword>
<dbReference type="Proteomes" id="UP001145072">
    <property type="component" value="Unassembled WGS sequence"/>
</dbReference>
<keyword evidence="3 7" id="KW-0472">Membrane</keyword>
<dbReference type="PANTHER" id="PTHR32089:SF112">
    <property type="entry name" value="LYSOZYME-LIKE PROTEIN-RELATED"/>
    <property type="match status" value="1"/>
</dbReference>
<dbReference type="Gene3D" id="1.10.287.950">
    <property type="entry name" value="Methyl-accepting chemotaxis protein"/>
    <property type="match status" value="1"/>
</dbReference>
<keyword evidence="7" id="KW-1133">Transmembrane helix</keyword>
<evidence type="ECO:0000256" key="1">
    <source>
        <dbReference type="ARBA" id="ARBA00004236"/>
    </source>
</evidence>
<evidence type="ECO:0000259" key="9">
    <source>
        <dbReference type="PROSITE" id="PS50885"/>
    </source>
</evidence>
<keyword evidence="4 6" id="KW-0807">Transducer</keyword>
<dbReference type="InterPro" id="IPR004089">
    <property type="entry name" value="MCPsignal_dom"/>
</dbReference>
<dbReference type="Pfam" id="PF05227">
    <property type="entry name" value="CHASE3"/>
    <property type="match status" value="1"/>
</dbReference>
<dbReference type="Pfam" id="PF00672">
    <property type="entry name" value="HAMP"/>
    <property type="match status" value="1"/>
</dbReference>
<dbReference type="GO" id="GO:0007165">
    <property type="term" value="P:signal transduction"/>
    <property type="evidence" value="ECO:0007669"/>
    <property type="project" value="UniProtKB-KW"/>
</dbReference>
<gene>
    <name evidence="10" type="ORF">NC661_11100</name>
</gene>
<proteinExistence type="inferred from homology"/>
<keyword evidence="7" id="KW-0812">Transmembrane</keyword>
<reference evidence="10" key="1">
    <citation type="submission" date="2022-06" db="EMBL/GenBank/DDBJ databases">
        <title>Aquibacillus sp. a new bacterium isolated from soil saline samples.</title>
        <authorList>
            <person name="Galisteo C."/>
            <person name="De La Haba R."/>
            <person name="Sanchez-Porro C."/>
            <person name="Ventosa A."/>
        </authorList>
    </citation>
    <scope>NUCLEOTIDE SEQUENCE</scope>
    <source>
        <strain evidence="10">JCM 12387</strain>
    </source>
</reference>
<dbReference type="CDD" id="cd11386">
    <property type="entry name" value="MCP_signal"/>
    <property type="match status" value="1"/>
</dbReference>
<dbReference type="PROSITE" id="PS50885">
    <property type="entry name" value="HAMP"/>
    <property type="match status" value="1"/>
</dbReference>
<dbReference type="GO" id="GO:0005886">
    <property type="term" value="C:plasma membrane"/>
    <property type="evidence" value="ECO:0007669"/>
    <property type="project" value="UniProtKB-SubCell"/>
</dbReference>
<dbReference type="RefSeq" id="WP_259872263.1">
    <property type="nucleotide sequence ID" value="NZ_JAMQJZ010000007.1"/>
</dbReference>
<feature type="transmembrane region" description="Helical" evidence="7">
    <location>
        <begin position="7"/>
        <end position="29"/>
    </location>
</feature>
<dbReference type="PANTHER" id="PTHR32089">
    <property type="entry name" value="METHYL-ACCEPTING CHEMOTAXIS PROTEIN MCPB"/>
    <property type="match status" value="1"/>
</dbReference>
<sequence length="563" mass="61012">MSIGKKIIVSFGIILLLIVGIFGMSWYGLQNVESEANNIVNDAIPLSNAANAILTALVNQETGVRGYLVTGDEEFLEPYYLGQENIEKNLEIIESHLDGHPIMASLIEEAKPQITDVQSFFESIIQQVKQGDIEGARSNIGEGKEFFDNYRETHGLIVADTEKLTNDAWVEVKKIGSESKISMVVIFTIIAVLTVLITVYLIKVISKPVSSVSEALKQIAEGNLTIDKVQVKSKDEVGELAQSLNKMVDDLNETLIKTSESALQVASASEQLTASAEQSTYSTELLANLVQGNAEGAEGQLNKVSHVSASLKHMVENVDSINENREEMENSTKESTGYVHEGIISIEKVVERIQDIKLSFDNMTSTINALKSRSSEIGSVIDLITDISDQTNLLALNAAIEAARAGEHGKGFAVVADEVRKLAEESKKSADQITVMVADIQSETQNAVVSIDEGNAKVEEGITSTTEARQAFGKIEESMTNVSNKVTDVSGSIQDIEEIALNISEALENVKVIAENGVKSSQESSASTQEQLATMEEVSSSAQSLSFLAEELQQSISKFQIRS</sequence>
<accession>A0A9X3WLH2</accession>
<feature type="domain" description="Methyl-accepting transducer" evidence="8">
    <location>
        <begin position="275"/>
        <end position="511"/>
    </location>
</feature>
<evidence type="ECO:0000313" key="10">
    <source>
        <dbReference type="EMBL" id="MDC3420915.1"/>
    </source>
</evidence>
<comment type="similarity">
    <text evidence="5">Belongs to the methyl-accepting chemotaxis (MCP) protein family.</text>
</comment>
<dbReference type="InterPro" id="IPR007891">
    <property type="entry name" value="CHASE3"/>
</dbReference>
<dbReference type="InterPro" id="IPR003660">
    <property type="entry name" value="HAMP_dom"/>
</dbReference>
<feature type="domain" description="HAMP" evidence="9">
    <location>
        <begin position="203"/>
        <end position="256"/>
    </location>
</feature>
<dbReference type="Gene3D" id="6.10.340.10">
    <property type="match status" value="1"/>
</dbReference>
<dbReference type="AlphaFoldDB" id="A0A9X3WLH2"/>
<dbReference type="CDD" id="cd19410">
    <property type="entry name" value="HK9-like_sensor"/>
    <property type="match status" value="1"/>
</dbReference>
<dbReference type="SMART" id="SM00283">
    <property type="entry name" value="MA"/>
    <property type="match status" value="1"/>
</dbReference>
<feature type="transmembrane region" description="Helical" evidence="7">
    <location>
        <begin position="181"/>
        <end position="202"/>
    </location>
</feature>
<evidence type="ECO:0000259" key="8">
    <source>
        <dbReference type="PROSITE" id="PS50111"/>
    </source>
</evidence>
<dbReference type="CDD" id="cd06225">
    <property type="entry name" value="HAMP"/>
    <property type="match status" value="1"/>
</dbReference>
<evidence type="ECO:0000256" key="6">
    <source>
        <dbReference type="PROSITE-ProRule" id="PRU00284"/>
    </source>
</evidence>
<keyword evidence="2" id="KW-1003">Cell membrane</keyword>
<evidence type="ECO:0000256" key="2">
    <source>
        <dbReference type="ARBA" id="ARBA00022475"/>
    </source>
</evidence>
<evidence type="ECO:0000256" key="3">
    <source>
        <dbReference type="ARBA" id="ARBA00023136"/>
    </source>
</evidence>